<dbReference type="EMBL" id="CH940648">
    <property type="protein sequence ID" value="EDW61070.1"/>
    <property type="molecule type" value="Genomic_DNA"/>
</dbReference>
<dbReference type="FunCoup" id="B4LNB8">
    <property type="interactions" value="38"/>
</dbReference>
<organism evidence="2 3">
    <name type="scientific">Drosophila virilis</name>
    <name type="common">Fruit fly</name>
    <dbReference type="NCBI Taxonomy" id="7244"/>
    <lineage>
        <taxon>Eukaryota</taxon>
        <taxon>Metazoa</taxon>
        <taxon>Ecdysozoa</taxon>
        <taxon>Arthropoda</taxon>
        <taxon>Hexapoda</taxon>
        <taxon>Insecta</taxon>
        <taxon>Pterygota</taxon>
        <taxon>Neoptera</taxon>
        <taxon>Endopterygota</taxon>
        <taxon>Diptera</taxon>
        <taxon>Brachycera</taxon>
        <taxon>Muscomorpha</taxon>
        <taxon>Ephydroidea</taxon>
        <taxon>Drosophilidae</taxon>
        <taxon>Drosophila</taxon>
    </lineage>
</organism>
<keyword evidence="2" id="KW-0378">Hydrolase</keyword>
<dbReference type="SMART" id="SM00577">
    <property type="entry name" value="CPDc"/>
    <property type="match status" value="1"/>
</dbReference>
<gene>
    <name evidence="2" type="primary">Dvir\GJ20507</name>
    <name evidence="2" type="ORF">Dvir_GJ20507</name>
</gene>
<dbReference type="InterPro" id="IPR036412">
    <property type="entry name" value="HAD-like_sf"/>
</dbReference>
<evidence type="ECO:0000313" key="3">
    <source>
        <dbReference type="Proteomes" id="UP000008792"/>
    </source>
</evidence>
<dbReference type="PANTHER" id="PTHR12210">
    <property type="entry name" value="DULLARD PROTEIN PHOSPHATASE"/>
    <property type="match status" value="1"/>
</dbReference>
<dbReference type="STRING" id="7244.B4LNB8"/>
<dbReference type="PhylomeDB" id="B4LNB8"/>
<dbReference type="InParanoid" id="B4LNB8"/>
<dbReference type="Pfam" id="PF03031">
    <property type="entry name" value="NIF"/>
    <property type="match status" value="1"/>
</dbReference>
<dbReference type="HOGENOM" id="CLU_020262_4_3_1"/>
<dbReference type="OMA" id="WYDLAIY"/>
<dbReference type="eggNOG" id="KOG1605">
    <property type="taxonomic scope" value="Eukaryota"/>
</dbReference>
<dbReference type="NCBIfam" id="TIGR02251">
    <property type="entry name" value="HIF-SF_euk"/>
    <property type="match status" value="1"/>
</dbReference>
<sequence>MVAELSEQPTSSLPLVNQVNVSKAQASEETPGPYQGTSCFIASNSDSSVNASRRWADSVSRIVDRTGELGQYVKQIIAYLAAKFREFFNPAGYFVYEEPPLSPESKNQLEIVPRKTLVLDLDETLVHSCYLDPDTNDVVGCNFVPETAVPDYVMHIPILANFHPIEFQVFKRPYVDEFLNFVGRWYDLVIYTASLEAYASNVIDRLDAGRGILQRRLYRQHCISTTVVTKNLYAVNQDLTSIFIIDNSPSAYRDFPENAIPIKSYIYDPNDQELLNLLPFLDALRFTKDVRSILSRRGIAAQNNT</sequence>
<dbReference type="GO" id="GO:0016791">
    <property type="term" value="F:phosphatase activity"/>
    <property type="evidence" value="ECO:0007669"/>
    <property type="project" value="InterPro"/>
</dbReference>
<name>B4LNB8_DROVI</name>
<dbReference type="OrthoDB" id="277011at2759"/>
<dbReference type="InterPro" id="IPR011948">
    <property type="entry name" value="Dullard_phosphatase"/>
</dbReference>
<evidence type="ECO:0000313" key="2">
    <source>
        <dbReference type="EMBL" id="EDW61070.1"/>
    </source>
</evidence>
<protein>
    <recommendedName>
        <fullName evidence="1">FCP1 homology domain-containing protein</fullName>
    </recommendedName>
</protein>
<accession>B4LNB8</accession>
<dbReference type="CDD" id="cd07521">
    <property type="entry name" value="HAD_FCP1-like"/>
    <property type="match status" value="1"/>
</dbReference>
<evidence type="ECO:0000259" key="1">
    <source>
        <dbReference type="PROSITE" id="PS50969"/>
    </source>
</evidence>
<dbReference type="PROSITE" id="PS50969">
    <property type="entry name" value="FCP1"/>
    <property type="match status" value="1"/>
</dbReference>
<dbReference type="Proteomes" id="UP000008792">
    <property type="component" value="Unassembled WGS sequence"/>
</dbReference>
<dbReference type="InterPro" id="IPR023214">
    <property type="entry name" value="HAD_sf"/>
</dbReference>
<feature type="domain" description="FCP1 homology" evidence="1">
    <location>
        <begin position="110"/>
        <end position="284"/>
    </location>
</feature>
<reference evidence="2 3" key="1">
    <citation type="journal article" date="2007" name="Nature">
        <title>Evolution of genes and genomes on the Drosophila phylogeny.</title>
        <authorList>
            <consortium name="Drosophila 12 Genomes Consortium"/>
            <person name="Clark A.G."/>
            <person name="Eisen M.B."/>
            <person name="Smith D.R."/>
            <person name="Bergman C.M."/>
            <person name="Oliver B."/>
            <person name="Markow T.A."/>
            <person name="Kaufman T.C."/>
            <person name="Kellis M."/>
            <person name="Gelbart W."/>
            <person name="Iyer V.N."/>
            <person name="Pollard D.A."/>
            <person name="Sackton T.B."/>
            <person name="Larracuente A.M."/>
            <person name="Singh N.D."/>
            <person name="Abad J.P."/>
            <person name="Abt D.N."/>
            <person name="Adryan B."/>
            <person name="Aguade M."/>
            <person name="Akashi H."/>
            <person name="Anderson W.W."/>
            <person name="Aquadro C.F."/>
            <person name="Ardell D.H."/>
            <person name="Arguello R."/>
            <person name="Artieri C.G."/>
            <person name="Barbash D.A."/>
            <person name="Barker D."/>
            <person name="Barsanti P."/>
            <person name="Batterham P."/>
            <person name="Batzoglou S."/>
            <person name="Begun D."/>
            <person name="Bhutkar A."/>
            <person name="Blanco E."/>
            <person name="Bosak S.A."/>
            <person name="Bradley R.K."/>
            <person name="Brand A.D."/>
            <person name="Brent M.R."/>
            <person name="Brooks A.N."/>
            <person name="Brown R.H."/>
            <person name="Butlin R.K."/>
            <person name="Caggese C."/>
            <person name="Calvi B.R."/>
            <person name="Bernardo de Carvalho A."/>
            <person name="Caspi A."/>
            <person name="Castrezana S."/>
            <person name="Celniker S.E."/>
            <person name="Chang J.L."/>
            <person name="Chapple C."/>
            <person name="Chatterji S."/>
            <person name="Chinwalla A."/>
            <person name="Civetta A."/>
            <person name="Clifton S.W."/>
            <person name="Comeron J.M."/>
            <person name="Costello J.C."/>
            <person name="Coyne J.A."/>
            <person name="Daub J."/>
            <person name="David R.G."/>
            <person name="Delcher A.L."/>
            <person name="Delehaunty K."/>
            <person name="Do C.B."/>
            <person name="Ebling H."/>
            <person name="Edwards K."/>
            <person name="Eickbush T."/>
            <person name="Evans J.D."/>
            <person name="Filipski A."/>
            <person name="Findeiss S."/>
            <person name="Freyhult E."/>
            <person name="Fulton L."/>
            <person name="Fulton R."/>
            <person name="Garcia A.C."/>
            <person name="Gardiner A."/>
            <person name="Garfield D.A."/>
            <person name="Garvin B.E."/>
            <person name="Gibson G."/>
            <person name="Gilbert D."/>
            <person name="Gnerre S."/>
            <person name="Godfrey J."/>
            <person name="Good R."/>
            <person name="Gotea V."/>
            <person name="Gravely B."/>
            <person name="Greenberg A.J."/>
            <person name="Griffiths-Jones S."/>
            <person name="Gross S."/>
            <person name="Guigo R."/>
            <person name="Gustafson E.A."/>
            <person name="Haerty W."/>
            <person name="Hahn M.W."/>
            <person name="Halligan D.L."/>
            <person name="Halpern A.L."/>
            <person name="Halter G.M."/>
            <person name="Han M.V."/>
            <person name="Heger A."/>
            <person name="Hillier L."/>
            <person name="Hinrichs A.S."/>
            <person name="Holmes I."/>
            <person name="Hoskins R.A."/>
            <person name="Hubisz M.J."/>
            <person name="Hultmark D."/>
            <person name="Huntley M.A."/>
            <person name="Jaffe D.B."/>
            <person name="Jagadeeshan S."/>
            <person name="Jeck W.R."/>
            <person name="Johnson J."/>
            <person name="Jones C.D."/>
            <person name="Jordan W.C."/>
            <person name="Karpen G.H."/>
            <person name="Kataoka E."/>
            <person name="Keightley P.D."/>
            <person name="Kheradpour P."/>
            <person name="Kirkness E.F."/>
            <person name="Koerich L.B."/>
            <person name="Kristiansen K."/>
            <person name="Kudrna D."/>
            <person name="Kulathinal R.J."/>
            <person name="Kumar S."/>
            <person name="Kwok R."/>
            <person name="Lander E."/>
            <person name="Langley C.H."/>
            <person name="Lapoint R."/>
            <person name="Lazzaro B.P."/>
            <person name="Lee S.J."/>
            <person name="Levesque L."/>
            <person name="Li R."/>
            <person name="Lin C.F."/>
            <person name="Lin M.F."/>
            <person name="Lindblad-Toh K."/>
            <person name="Llopart A."/>
            <person name="Long M."/>
            <person name="Low L."/>
            <person name="Lozovsky E."/>
            <person name="Lu J."/>
            <person name="Luo M."/>
            <person name="Machado C.A."/>
            <person name="Makalowski W."/>
            <person name="Marzo M."/>
            <person name="Matsuda M."/>
            <person name="Matzkin L."/>
            <person name="McAllister B."/>
            <person name="McBride C.S."/>
            <person name="McKernan B."/>
            <person name="McKernan K."/>
            <person name="Mendez-Lago M."/>
            <person name="Minx P."/>
            <person name="Mollenhauer M.U."/>
            <person name="Montooth K."/>
            <person name="Mount S.M."/>
            <person name="Mu X."/>
            <person name="Myers E."/>
            <person name="Negre B."/>
            <person name="Newfeld S."/>
            <person name="Nielsen R."/>
            <person name="Noor M.A."/>
            <person name="O'Grady P."/>
            <person name="Pachter L."/>
            <person name="Papaceit M."/>
            <person name="Parisi M.J."/>
            <person name="Parisi M."/>
            <person name="Parts L."/>
            <person name="Pedersen J.S."/>
            <person name="Pesole G."/>
            <person name="Phillippy A.M."/>
            <person name="Ponting C.P."/>
            <person name="Pop M."/>
            <person name="Porcelli D."/>
            <person name="Powell J.R."/>
            <person name="Prohaska S."/>
            <person name="Pruitt K."/>
            <person name="Puig M."/>
            <person name="Quesneville H."/>
            <person name="Ram K.R."/>
            <person name="Rand D."/>
            <person name="Rasmussen M.D."/>
            <person name="Reed L.K."/>
            <person name="Reenan R."/>
            <person name="Reily A."/>
            <person name="Remington K.A."/>
            <person name="Rieger T.T."/>
            <person name="Ritchie M.G."/>
            <person name="Robin C."/>
            <person name="Rogers Y.H."/>
            <person name="Rohde C."/>
            <person name="Rozas J."/>
            <person name="Rubenfield M.J."/>
            <person name="Ruiz A."/>
            <person name="Russo S."/>
            <person name="Salzberg S.L."/>
            <person name="Sanchez-Gracia A."/>
            <person name="Saranga D.J."/>
            <person name="Sato H."/>
            <person name="Schaeffer S.W."/>
            <person name="Schatz M.C."/>
            <person name="Schlenke T."/>
            <person name="Schwartz R."/>
            <person name="Segarra C."/>
            <person name="Singh R.S."/>
            <person name="Sirot L."/>
            <person name="Sirota M."/>
            <person name="Sisneros N.B."/>
            <person name="Smith C.D."/>
            <person name="Smith T.F."/>
            <person name="Spieth J."/>
            <person name="Stage D.E."/>
            <person name="Stark A."/>
            <person name="Stephan W."/>
            <person name="Strausberg R.L."/>
            <person name="Strempel S."/>
            <person name="Sturgill D."/>
            <person name="Sutton G."/>
            <person name="Sutton G.G."/>
            <person name="Tao W."/>
            <person name="Teichmann S."/>
            <person name="Tobari Y.N."/>
            <person name="Tomimura Y."/>
            <person name="Tsolas J.M."/>
            <person name="Valente V.L."/>
            <person name="Venter E."/>
            <person name="Venter J.C."/>
            <person name="Vicario S."/>
            <person name="Vieira F.G."/>
            <person name="Vilella A.J."/>
            <person name="Villasante A."/>
            <person name="Walenz B."/>
            <person name="Wang J."/>
            <person name="Wasserman M."/>
            <person name="Watts T."/>
            <person name="Wilson D."/>
            <person name="Wilson R.K."/>
            <person name="Wing R.A."/>
            <person name="Wolfner M.F."/>
            <person name="Wong A."/>
            <person name="Wong G.K."/>
            <person name="Wu C.I."/>
            <person name="Wu G."/>
            <person name="Yamamoto D."/>
            <person name="Yang H.P."/>
            <person name="Yang S.P."/>
            <person name="Yorke J.A."/>
            <person name="Yoshida K."/>
            <person name="Zdobnov E."/>
            <person name="Zhang P."/>
            <person name="Zhang Y."/>
            <person name="Zimin A.V."/>
            <person name="Baldwin J."/>
            <person name="Abdouelleil A."/>
            <person name="Abdulkadir J."/>
            <person name="Abebe A."/>
            <person name="Abera B."/>
            <person name="Abreu J."/>
            <person name="Acer S.C."/>
            <person name="Aftuck L."/>
            <person name="Alexander A."/>
            <person name="An P."/>
            <person name="Anderson E."/>
            <person name="Anderson S."/>
            <person name="Arachi H."/>
            <person name="Azer M."/>
            <person name="Bachantsang P."/>
            <person name="Barry A."/>
            <person name="Bayul T."/>
            <person name="Berlin A."/>
            <person name="Bessette D."/>
            <person name="Bloom T."/>
            <person name="Blye J."/>
            <person name="Boguslavskiy L."/>
            <person name="Bonnet C."/>
            <person name="Boukhgalter B."/>
            <person name="Bourzgui I."/>
            <person name="Brown A."/>
            <person name="Cahill P."/>
            <person name="Channer S."/>
            <person name="Cheshatsang Y."/>
            <person name="Chuda L."/>
            <person name="Citroen M."/>
            <person name="Collymore A."/>
            <person name="Cooke P."/>
            <person name="Costello M."/>
            <person name="D'Aco K."/>
            <person name="Daza R."/>
            <person name="De Haan G."/>
            <person name="DeGray S."/>
            <person name="DeMaso C."/>
            <person name="Dhargay N."/>
            <person name="Dooley K."/>
            <person name="Dooley E."/>
            <person name="Doricent M."/>
            <person name="Dorje P."/>
            <person name="Dorjee K."/>
            <person name="Dupes A."/>
            <person name="Elong R."/>
            <person name="Falk J."/>
            <person name="Farina A."/>
            <person name="Faro S."/>
            <person name="Ferguson D."/>
            <person name="Fisher S."/>
            <person name="Foley C.D."/>
            <person name="Franke A."/>
            <person name="Friedrich D."/>
            <person name="Gadbois L."/>
            <person name="Gearin G."/>
            <person name="Gearin C.R."/>
            <person name="Giannoukos G."/>
            <person name="Goode T."/>
            <person name="Graham J."/>
            <person name="Grandbois E."/>
            <person name="Grewal S."/>
            <person name="Gyaltsen K."/>
            <person name="Hafez N."/>
            <person name="Hagos B."/>
            <person name="Hall J."/>
            <person name="Henson C."/>
            <person name="Hollinger A."/>
            <person name="Honan T."/>
            <person name="Huard M.D."/>
            <person name="Hughes L."/>
            <person name="Hurhula B."/>
            <person name="Husby M.E."/>
            <person name="Kamat A."/>
            <person name="Kanga B."/>
            <person name="Kashin S."/>
            <person name="Khazanovich D."/>
            <person name="Kisner P."/>
            <person name="Lance K."/>
            <person name="Lara M."/>
            <person name="Lee W."/>
            <person name="Lennon N."/>
            <person name="Letendre F."/>
            <person name="LeVine R."/>
            <person name="Lipovsky A."/>
            <person name="Liu X."/>
            <person name="Liu J."/>
            <person name="Liu S."/>
            <person name="Lokyitsang T."/>
            <person name="Lokyitsang Y."/>
            <person name="Lubonja R."/>
            <person name="Lui A."/>
            <person name="MacDonald P."/>
            <person name="Magnisalis V."/>
            <person name="Maru K."/>
            <person name="Matthews C."/>
            <person name="McCusker W."/>
            <person name="McDonough S."/>
            <person name="Mehta T."/>
            <person name="Meldrim J."/>
            <person name="Meneus L."/>
            <person name="Mihai O."/>
            <person name="Mihalev A."/>
            <person name="Mihova T."/>
            <person name="Mittelman R."/>
            <person name="Mlenga V."/>
            <person name="Montmayeur A."/>
            <person name="Mulrain L."/>
            <person name="Navidi A."/>
            <person name="Naylor J."/>
            <person name="Negash T."/>
            <person name="Nguyen T."/>
            <person name="Nguyen N."/>
            <person name="Nicol R."/>
            <person name="Norbu C."/>
            <person name="Norbu N."/>
            <person name="Novod N."/>
            <person name="O'Neill B."/>
            <person name="Osman S."/>
            <person name="Markiewicz E."/>
            <person name="Oyono O.L."/>
            <person name="Patti C."/>
            <person name="Phunkhang P."/>
            <person name="Pierre F."/>
            <person name="Priest M."/>
            <person name="Raghuraman S."/>
            <person name="Rege F."/>
            <person name="Reyes R."/>
            <person name="Rise C."/>
            <person name="Rogov P."/>
            <person name="Ross K."/>
            <person name="Ryan E."/>
            <person name="Settipalli S."/>
            <person name="Shea T."/>
            <person name="Sherpa N."/>
            <person name="Shi L."/>
            <person name="Shih D."/>
            <person name="Sparrow T."/>
            <person name="Spaulding J."/>
            <person name="Stalker J."/>
            <person name="Stange-Thomann N."/>
            <person name="Stavropoulos S."/>
            <person name="Stone C."/>
            <person name="Strader C."/>
            <person name="Tesfaye S."/>
            <person name="Thomson T."/>
            <person name="Thoulutsang Y."/>
            <person name="Thoulutsang D."/>
            <person name="Topham K."/>
            <person name="Topping I."/>
            <person name="Tsamla T."/>
            <person name="Vassiliev H."/>
            <person name="Vo A."/>
            <person name="Wangchuk T."/>
            <person name="Wangdi T."/>
            <person name="Weiand M."/>
            <person name="Wilkinson J."/>
            <person name="Wilson A."/>
            <person name="Yadav S."/>
            <person name="Young G."/>
            <person name="Yu Q."/>
            <person name="Zembek L."/>
            <person name="Zhong D."/>
            <person name="Zimmer A."/>
            <person name="Zwirko Z."/>
            <person name="Jaffe D.B."/>
            <person name="Alvarez P."/>
            <person name="Brockman W."/>
            <person name="Butler J."/>
            <person name="Chin C."/>
            <person name="Gnerre S."/>
            <person name="Grabherr M."/>
            <person name="Kleber M."/>
            <person name="Mauceli E."/>
            <person name="MacCallum I."/>
        </authorList>
    </citation>
    <scope>NUCLEOTIDE SEQUENCE [LARGE SCALE GENOMIC DNA]</scope>
    <source>
        <strain evidence="3">Tucson 15010-1051.87</strain>
    </source>
</reference>
<proteinExistence type="predicted"/>
<dbReference type="KEGG" id="dvi:6626199"/>
<keyword evidence="3" id="KW-1185">Reference proteome</keyword>
<dbReference type="InterPro" id="IPR004274">
    <property type="entry name" value="FCP1_dom"/>
</dbReference>
<dbReference type="AlphaFoldDB" id="B4LNB8"/>
<dbReference type="Gene3D" id="3.40.50.1000">
    <property type="entry name" value="HAD superfamily/HAD-like"/>
    <property type="match status" value="1"/>
</dbReference>
<dbReference type="InterPro" id="IPR050365">
    <property type="entry name" value="TIM50"/>
</dbReference>
<dbReference type="SUPFAM" id="SSF56784">
    <property type="entry name" value="HAD-like"/>
    <property type="match status" value="1"/>
</dbReference>